<feature type="signal peptide" evidence="2">
    <location>
        <begin position="1"/>
        <end position="31"/>
    </location>
</feature>
<keyword evidence="4" id="KW-1185">Reference proteome</keyword>
<evidence type="ECO:0000256" key="1">
    <source>
        <dbReference type="SAM" id="MobiDB-lite"/>
    </source>
</evidence>
<dbReference type="AlphaFoldDB" id="A0A8D2MJ89"/>
<protein>
    <recommendedName>
        <fullName evidence="5">Secreted protein</fullName>
    </recommendedName>
</protein>
<sequence length="133" mass="14256">MSRLASLALWAERNAAALLLVHRVLVGGLQGCDSCHLMDQHIPCGRPHVCVCVCAPHAIHYCSALPSDSLCLFLHGPVVPSNLPTLCLAVLACIEQNAGHIPRCLPSQVEDEGRSGRMKHPVLPSYQTGCSKD</sequence>
<name>A0A8D2MJ89_ZONAL</name>
<evidence type="ECO:0000256" key="2">
    <source>
        <dbReference type="SAM" id="SignalP"/>
    </source>
</evidence>
<feature type="region of interest" description="Disordered" evidence="1">
    <location>
        <begin position="110"/>
        <end position="133"/>
    </location>
</feature>
<accession>A0A8D2MJ89</accession>
<feature type="chain" id="PRO_5034415203" description="Secreted protein" evidence="2">
    <location>
        <begin position="32"/>
        <end position="133"/>
    </location>
</feature>
<proteinExistence type="predicted"/>
<organism evidence="3 4">
    <name type="scientific">Zonotrichia albicollis</name>
    <name type="common">White-throated sparrow</name>
    <name type="synonym">Fringilla albicollis</name>
    <dbReference type="NCBI Taxonomy" id="44394"/>
    <lineage>
        <taxon>Eukaryota</taxon>
        <taxon>Metazoa</taxon>
        <taxon>Chordata</taxon>
        <taxon>Craniata</taxon>
        <taxon>Vertebrata</taxon>
        <taxon>Euteleostomi</taxon>
        <taxon>Archelosauria</taxon>
        <taxon>Archosauria</taxon>
        <taxon>Dinosauria</taxon>
        <taxon>Saurischia</taxon>
        <taxon>Theropoda</taxon>
        <taxon>Coelurosauria</taxon>
        <taxon>Aves</taxon>
        <taxon>Neognathae</taxon>
        <taxon>Neoaves</taxon>
        <taxon>Telluraves</taxon>
        <taxon>Australaves</taxon>
        <taxon>Passeriformes</taxon>
        <taxon>Passerellidae</taxon>
        <taxon>Zonotrichia</taxon>
    </lineage>
</organism>
<reference evidence="3" key="1">
    <citation type="submission" date="2025-08" db="UniProtKB">
        <authorList>
            <consortium name="Ensembl"/>
        </authorList>
    </citation>
    <scope>IDENTIFICATION</scope>
</reference>
<evidence type="ECO:0000313" key="3">
    <source>
        <dbReference type="Ensembl" id="ENSZALP00000009473.1"/>
    </source>
</evidence>
<dbReference type="Proteomes" id="UP000694413">
    <property type="component" value="Unassembled WGS sequence"/>
</dbReference>
<keyword evidence="2" id="KW-0732">Signal</keyword>
<reference evidence="3" key="2">
    <citation type="submission" date="2025-09" db="UniProtKB">
        <authorList>
            <consortium name="Ensembl"/>
        </authorList>
    </citation>
    <scope>IDENTIFICATION</scope>
</reference>
<evidence type="ECO:0000313" key="4">
    <source>
        <dbReference type="Proteomes" id="UP000694413"/>
    </source>
</evidence>
<evidence type="ECO:0008006" key="5">
    <source>
        <dbReference type="Google" id="ProtNLM"/>
    </source>
</evidence>
<dbReference type="Ensembl" id="ENSZALT00000013236.1">
    <property type="protein sequence ID" value="ENSZALP00000009473.1"/>
    <property type="gene ID" value="ENSZALG00000008144.1"/>
</dbReference>